<dbReference type="HOGENOM" id="CLU_016838_1_0_0"/>
<dbReference type="Proteomes" id="UP000007719">
    <property type="component" value="Chromosome"/>
</dbReference>
<dbReference type="PANTHER" id="PTHR42953:SF3">
    <property type="entry name" value="HIGH-AFFINITY ZINC UPTAKE SYSTEM PROTEIN ZNUA"/>
    <property type="match status" value="1"/>
</dbReference>
<dbReference type="InterPro" id="IPR006127">
    <property type="entry name" value="ZnuA-like"/>
</dbReference>
<gene>
    <name evidence="4" type="ordered locus">Dtur_1681</name>
</gene>
<evidence type="ECO:0000313" key="4">
    <source>
        <dbReference type="EMBL" id="ACK42953.1"/>
    </source>
</evidence>
<dbReference type="GO" id="GO:0006829">
    <property type="term" value="P:zinc ion transport"/>
    <property type="evidence" value="ECO:0000318"/>
    <property type="project" value="GO_Central"/>
</dbReference>
<proteinExistence type="inferred from homology"/>
<organism evidence="4 5">
    <name type="scientific">Dictyoglomus turgidum (strain DSM 6724 / Z-1310)</name>
    <dbReference type="NCBI Taxonomy" id="515635"/>
    <lineage>
        <taxon>Bacteria</taxon>
        <taxon>Pseudomonadati</taxon>
        <taxon>Dictyoglomota</taxon>
        <taxon>Dictyoglomia</taxon>
        <taxon>Dictyoglomales</taxon>
        <taxon>Dictyoglomaceae</taxon>
        <taxon>Dictyoglomus</taxon>
    </lineage>
</organism>
<reference evidence="5" key="1">
    <citation type="journal article" date="2016" name="Front. Microbiol.">
        <title>The complete genome sequence of hyperthermophile Dictyoglomus turgidum DSM 6724 reveals a specialized carbohydrate fermentor.</title>
        <authorList>
            <person name="Brumm P.J."/>
            <person name="Gowda K."/>
            <person name="Robb F.T."/>
            <person name="Mead D.A."/>
        </authorList>
    </citation>
    <scope>NUCLEOTIDE SEQUENCE [LARGE SCALE GENOMIC DNA]</scope>
    <source>
        <strain evidence="5">DSM 6724 / Z-1310</strain>
    </source>
</reference>
<dbReference type="SUPFAM" id="SSF53807">
    <property type="entry name" value="Helical backbone' metal receptor"/>
    <property type="match status" value="1"/>
</dbReference>
<dbReference type="InParanoid" id="B8E379"/>
<dbReference type="Gene3D" id="3.40.50.1980">
    <property type="entry name" value="Nitrogenase molybdenum iron protein domain"/>
    <property type="match status" value="2"/>
</dbReference>
<dbReference type="EMBL" id="CP001251">
    <property type="protein sequence ID" value="ACK42953.1"/>
    <property type="molecule type" value="Genomic_DNA"/>
</dbReference>
<dbReference type="Pfam" id="PF01297">
    <property type="entry name" value="ZnuA"/>
    <property type="match status" value="1"/>
</dbReference>
<dbReference type="RefSeq" id="WP_012584028.1">
    <property type="nucleotide sequence ID" value="NC_011661.1"/>
</dbReference>
<protein>
    <submittedName>
        <fullName evidence="4">Periplasmic solute binding protein</fullName>
    </submittedName>
</protein>
<dbReference type="InterPro" id="IPR050492">
    <property type="entry name" value="Bact_metal-bind_prot9"/>
</dbReference>
<dbReference type="OrthoDB" id="9810636at2"/>
<dbReference type="EnsemblBacteria" id="ACK42953">
    <property type="protein sequence ID" value="ACK42953"/>
    <property type="gene ID" value="Dtur_1681"/>
</dbReference>
<dbReference type="GO" id="GO:0046872">
    <property type="term" value="F:metal ion binding"/>
    <property type="evidence" value="ECO:0007669"/>
    <property type="project" value="InterPro"/>
</dbReference>
<keyword evidence="5" id="KW-1185">Reference proteome</keyword>
<sequence length="277" mass="32367">MKNKIWKLLIIVFLILSMSYPQEKNLAVSIYPIGSITKYIVGKLWNISILLPSNTNPHLFEPTSETMREIEKAKLVIINGKDVDIWAKKLADSAKKDVLVISDYLKVRESNPHFWLDPILVKDMAKIIYNKISTLDPSNKGYYLKNLNDFNKKIDELHKYIIKELSTFKNKKIIAYHPSFYYFFKRYNIEVLSYIEEGEGKEPSLKKILGIIEIIKRENIKYIVKEPFVNNPTLETIQKETGVKLVDMDPLGYNKDYFSLIKENVIILKVIFNEQNP</sequence>
<dbReference type="FunCoup" id="B8E379">
    <property type="interactions" value="109"/>
</dbReference>
<comment type="similarity">
    <text evidence="1">Belongs to the bacterial solute-binding protein 9 family.</text>
</comment>
<evidence type="ECO:0000313" key="5">
    <source>
        <dbReference type="Proteomes" id="UP000007719"/>
    </source>
</evidence>
<dbReference type="STRING" id="515635.Dtur_1681"/>
<keyword evidence="2" id="KW-0813">Transport</keyword>
<dbReference type="KEGG" id="dtu:Dtur_1681"/>
<keyword evidence="3" id="KW-0732">Signal</keyword>
<evidence type="ECO:0000256" key="1">
    <source>
        <dbReference type="ARBA" id="ARBA00011028"/>
    </source>
</evidence>
<dbReference type="PANTHER" id="PTHR42953">
    <property type="entry name" value="HIGH-AFFINITY ZINC UPTAKE SYSTEM PROTEIN ZNUA-RELATED"/>
    <property type="match status" value="1"/>
</dbReference>
<evidence type="ECO:0000256" key="3">
    <source>
        <dbReference type="ARBA" id="ARBA00022729"/>
    </source>
</evidence>
<evidence type="ECO:0000256" key="2">
    <source>
        <dbReference type="ARBA" id="ARBA00022448"/>
    </source>
</evidence>
<dbReference type="eggNOG" id="COG0803">
    <property type="taxonomic scope" value="Bacteria"/>
</dbReference>
<dbReference type="AlphaFoldDB" id="B8E379"/>
<name>B8E379_DICTD</name>
<accession>B8E379</accession>